<dbReference type="PANTHER" id="PTHR47506">
    <property type="entry name" value="TRANSCRIPTIONAL REGULATORY PROTEIN"/>
    <property type="match status" value="1"/>
</dbReference>
<dbReference type="PANTHER" id="PTHR47506:SF10">
    <property type="entry name" value="TRANSCRIPTIONAL REGULATORY PROTEIN"/>
    <property type="match status" value="1"/>
</dbReference>
<proteinExistence type="predicted"/>
<keyword evidence="3" id="KW-0804">Transcription</keyword>
<protein>
    <submittedName>
        <fullName evidence="6">TetR/AcrR family transcriptional regulator</fullName>
    </submittedName>
</protein>
<evidence type="ECO:0000256" key="3">
    <source>
        <dbReference type="ARBA" id="ARBA00023163"/>
    </source>
</evidence>
<feature type="DNA-binding region" description="H-T-H motif" evidence="4">
    <location>
        <begin position="29"/>
        <end position="48"/>
    </location>
</feature>
<evidence type="ECO:0000256" key="4">
    <source>
        <dbReference type="PROSITE-ProRule" id="PRU00335"/>
    </source>
</evidence>
<dbReference type="InterPro" id="IPR036271">
    <property type="entry name" value="Tet_transcr_reg_TetR-rel_C_sf"/>
</dbReference>
<evidence type="ECO:0000313" key="7">
    <source>
        <dbReference type="Proteomes" id="UP001156389"/>
    </source>
</evidence>
<dbReference type="RefSeq" id="WP_260221690.1">
    <property type="nucleotide sequence ID" value="NZ_JAJAGO010000020.1"/>
</dbReference>
<gene>
    <name evidence="6" type="ORF">LHJ74_31370</name>
</gene>
<evidence type="ECO:0000256" key="1">
    <source>
        <dbReference type="ARBA" id="ARBA00023015"/>
    </source>
</evidence>
<comment type="caution">
    <text evidence="6">The sequence shown here is derived from an EMBL/GenBank/DDBJ whole genome shotgun (WGS) entry which is preliminary data.</text>
</comment>
<dbReference type="Gene3D" id="1.10.10.60">
    <property type="entry name" value="Homeodomain-like"/>
    <property type="match status" value="1"/>
</dbReference>
<keyword evidence="1" id="KW-0805">Transcription regulation</keyword>
<reference evidence="6 7" key="1">
    <citation type="submission" date="2021-10" db="EMBL/GenBank/DDBJ databases">
        <title>Streptomyces gossypii sp. nov., isolated from soil collected from cotton field.</title>
        <authorList>
            <person name="Ge X."/>
            <person name="Chen X."/>
            <person name="Liu W."/>
        </authorList>
    </citation>
    <scope>NUCLEOTIDE SEQUENCE [LARGE SCALE GENOMIC DNA]</scope>
    <source>
        <strain evidence="6 7">N2-109</strain>
    </source>
</reference>
<dbReference type="InterPro" id="IPR011075">
    <property type="entry name" value="TetR_C"/>
</dbReference>
<organism evidence="6 7">
    <name type="scientific">Streptomyces gossypii</name>
    <dbReference type="NCBI Taxonomy" id="2883101"/>
    <lineage>
        <taxon>Bacteria</taxon>
        <taxon>Bacillati</taxon>
        <taxon>Actinomycetota</taxon>
        <taxon>Actinomycetes</taxon>
        <taxon>Kitasatosporales</taxon>
        <taxon>Streptomycetaceae</taxon>
        <taxon>Streptomyces</taxon>
    </lineage>
</organism>
<feature type="domain" description="HTH tetR-type" evidence="5">
    <location>
        <begin position="6"/>
        <end position="66"/>
    </location>
</feature>
<dbReference type="Proteomes" id="UP001156389">
    <property type="component" value="Unassembled WGS sequence"/>
</dbReference>
<dbReference type="EMBL" id="JAJAGO010000020">
    <property type="protein sequence ID" value="MCT2594356.1"/>
    <property type="molecule type" value="Genomic_DNA"/>
</dbReference>
<dbReference type="Pfam" id="PF16925">
    <property type="entry name" value="TetR_C_13"/>
    <property type="match status" value="1"/>
</dbReference>
<evidence type="ECO:0000259" key="5">
    <source>
        <dbReference type="PROSITE" id="PS50977"/>
    </source>
</evidence>
<accession>A0ABT2K314</accession>
<evidence type="ECO:0000256" key="2">
    <source>
        <dbReference type="ARBA" id="ARBA00023125"/>
    </source>
</evidence>
<dbReference type="PROSITE" id="PS50977">
    <property type="entry name" value="HTH_TETR_2"/>
    <property type="match status" value="1"/>
</dbReference>
<dbReference type="InterPro" id="IPR009057">
    <property type="entry name" value="Homeodomain-like_sf"/>
</dbReference>
<keyword evidence="2 4" id="KW-0238">DNA-binding</keyword>
<dbReference type="SUPFAM" id="SSF48498">
    <property type="entry name" value="Tetracyclin repressor-like, C-terminal domain"/>
    <property type="match status" value="1"/>
</dbReference>
<dbReference type="Pfam" id="PF00440">
    <property type="entry name" value="TetR_N"/>
    <property type="match status" value="1"/>
</dbReference>
<dbReference type="SUPFAM" id="SSF46689">
    <property type="entry name" value="Homeodomain-like"/>
    <property type="match status" value="1"/>
</dbReference>
<dbReference type="Gene3D" id="1.10.357.10">
    <property type="entry name" value="Tetracycline Repressor, domain 2"/>
    <property type="match status" value="1"/>
</dbReference>
<name>A0ABT2K314_9ACTN</name>
<dbReference type="InterPro" id="IPR001647">
    <property type="entry name" value="HTH_TetR"/>
</dbReference>
<evidence type="ECO:0000313" key="6">
    <source>
        <dbReference type="EMBL" id="MCT2594356.1"/>
    </source>
</evidence>
<keyword evidence="7" id="KW-1185">Reference proteome</keyword>
<sequence length="192" mass="21247">MPRPKGFDPDRALDSAMEAFWSKGYAATSAQDLCDSTGLGRGSLYNTFAGKHQLFAKVLRRYEDEWTARQVGVLEGGGPVRDRIRTVLMTVVDEESAGSSGRRGCLAVNAAIELAGHDPEVTELVRHIFVRMEDAFCEALERARREGEIEADRDARELAQYLLTSMYGLRVLGKTADRRALSGIVETVLRPL</sequence>